<name>A0A8C4XEM7_ERPCA</name>
<keyword evidence="3" id="KW-1185">Reference proteome</keyword>
<feature type="signal peptide" evidence="1">
    <location>
        <begin position="1"/>
        <end position="22"/>
    </location>
</feature>
<reference evidence="2" key="1">
    <citation type="submission" date="2021-06" db="EMBL/GenBank/DDBJ databases">
        <authorList>
            <consortium name="Wellcome Sanger Institute Data Sharing"/>
        </authorList>
    </citation>
    <scope>NUCLEOTIDE SEQUENCE [LARGE SCALE GENOMIC DNA]</scope>
</reference>
<evidence type="ECO:0000313" key="3">
    <source>
        <dbReference type="Proteomes" id="UP000694620"/>
    </source>
</evidence>
<sequence>MVLLRLLIISSTLCAMSCVCFSRSNTTPGSIGGISAGHLQSKLCRELILIFCCRLLATKWVRSPSWLTVPSSSKALEIVARRPSACRSLLRAPPHT</sequence>
<reference evidence="2" key="2">
    <citation type="submission" date="2025-08" db="UniProtKB">
        <authorList>
            <consortium name="Ensembl"/>
        </authorList>
    </citation>
    <scope>IDENTIFICATION</scope>
</reference>
<feature type="chain" id="PRO_5034295325" description="Secreted protein" evidence="1">
    <location>
        <begin position="23"/>
        <end position="96"/>
    </location>
</feature>
<evidence type="ECO:0000313" key="2">
    <source>
        <dbReference type="Ensembl" id="ENSECRP00000026345.1"/>
    </source>
</evidence>
<organism evidence="2 3">
    <name type="scientific">Erpetoichthys calabaricus</name>
    <name type="common">Rope fish</name>
    <name type="synonym">Calamoichthys calabaricus</name>
    <dbReference type="NCBI Taxonomy" id="27687"/>
    <lineage>
        <taxon>Eukaryota</taxon>
        <taxon>Metazoa</taxon>
        <taxon>Chordata</taxon>
        <taxon>Craniata</taxon>
        <taxon>Vertebrata</taxon>
        <taxon>Euteleostomi</taxon>
        <taxon>Actinopterygii</taxon>
        <taxon>Polypteriformes</taxon>
        <taxon>Polypteridae</taxon>
        <taxon>Erpetoichthys</taxon>
    </lineage>
</organism>
<proteinExistence type="predicted"/>
<evidence type="ECO:0008006" key="4">
    <source>
        <dbReference type="Google" id="ProtNLM"/>
    </source>
</evidence>
<accession>A0A8C4XEM7</accession>
<dbReference type="AlphaFoldDB" id="A0A8C4XEM7"/>
<reference evidence="2" key="3">
    <citation type="submission" date="2025-09" db="UniProtKB">
        <authorList>
            <consortium name="Ensembl"/>
        </authorList>
    </citation>
    <scope>IDENTIFICATION</scope>
</reference>
<dbReference type="GeneTree" id="ENSGT01030000234817"/>
<keyword evidence="1" id="KW-0732">Signal</keyword>
<dbReference type="Ensembl" id="ENSECRT00000026892.1">
    <property type="protein sequence ID" value="ENSECRP00000026345.1"/>
    <property type="gene ID" value="ENSECRG00000017798.1"/>
</dbReference>
<protein>
    <recommendedName>
        <fullName evidence="4">Secreted protein</fullName>
    </recommendedName>
</protein>
<evidence type="ECO:0000256" key="1">
    <source>
        <dbReference type="SAM" id="SignalP"/>
    </source>
</evidence>
<dbReference type="Proteomes" id="UP000694620">
    <property type="component" value="Chromosome 18"/>
</dbReference>